<dbReference type="EMBL" id="CAWUOM010000169">
    <property type="protein sequence ID" value="CAK7274497.1"/>
    <property type="molecule type" value="Genomic_DNA"/>
</dbReference>
<comment type="caution">
    <text evidence="2">The sequence shown here is derived from an EMBL/GenBank/DDBJ whole genome shotgun (WGS) entry which is preliminary data.</text>
</comment>
<gene>
    <name evidence="2" type="ORF">SEPCBS57363_006195</name>
</gene>
<reference evidence="2 3" key="1">
    <citation type="submission" date="2024-01" db="EMBL/GenBank/DDBJ databases">
        <authorList>
            <person name="Allen C."/>
            <person name="Tagirdzhanova G."/>
        </authorList>
    </citation>
    <scope>NUCLEOTIDE SEQUENCE [LARGE SCALE GENOMIC DNA]</scope>
    <source>
        <strain evidence="2 3">CBS 573.63</strain>
    </source>
</reference>
<evidence type="ECO:0000313" key="3">
    <source>
        <dbReference type="Proteomes" id="UP001642501"/>
    </source>
</evidence>
<evidence type="ECO:0000256" key="1">
    <source>
        <dbReference type="SAM" id="MobiDB-lite"/>
    </source>
</evidence>
<organism evidence="2 3">
    <name type="scientific">Sporothrix epigloea</name>
    <dbReference type="NCBI Taxonomy" id="1892477"/>
    <lineage>
        <taxon>Eukaryota</taxon>
        <taxon>Fungi</taxon>
        <taxon>Dikarya</taxon>
        <taxon>Ascomycota</taxon>
        <taxon>Pezizomycotina</taxon>
        <taxon>Sordariomycetes</taxon>
        <taxon>Sordariomycetidae</taxon>
        <taxon>Ophiostomatales</taxon>
        <taxon>Ophiostomataceae</taxon>
        <taxon>Sporothrix</taxon>
    </lineage>
</organism>
<name>A0ABP0E4Y2_9PEZI</name>
<proteinExistence type="predicted"/>
<feature type="region of interest" description="Disordered" evidence="1">
    <location>
        <begin position="45"/>
        <end position="67"/>
    </location>
</feature>
<keyword evidence="3" id="KW-1185">Reference proteome</keyword>
<evidence type="ECO:0000313" key="2">
    <source>
        <dbReference type="EMBL" id="CAK7274497.1"/>
    </source>
</evidence>
<sequence>MKVVVEMAKGEDEEVRDELGAVGVDTVVNKVNVVTNVVSVTVNFEAEDGEGSEEGDTSGSKETERDDLSVVRAAASVKLSVATGWYD</sequence>
<protein>
    <submittedName>
        <fullName evidence="2">Uncharacterized protein</fullName>
    </submittedName>
</protein>
<dbReference type="Proteomes" id="UP001642501">
    <property type="component" value="Unassembled WGS sequence"/>
</dbReference>
<feature type="compositionally biased region" description="Acidic residues" evidence="1">
    <location>
        <begin position="45"/>
        <end position="56"/>
    </location>
</feature>
<accession>A0ABP0E4Y2</accession>